<accession>A0A9K3LNA7</accession>
<feature type="compositionally biased region" description="Low complexity" evidence="1">
    <location>
        <begin position="502"/>
        <end position="513"/>
    </location>
</feature>
<organism evidence="2 3">
    <name type="scientific">Nitzschia inconspicua</name>
    <dbReference type="NCBI Taxonomy" id="303405"/>
    <lineage>
        <taxon>Eukaryota</taxon>
        <taxon>Sar</taxon>
        <taxon>Stramenopiles</taxon>
        <taxon>Ochrophyta</taxon>
        <taxon>Bacillariophyta</taxon>
        <taxon>Bacillariophyceae</taxon>
        <taxon>Bacillariophycidae</taxon>
        <taxon>Bacillariales</taxon>
        <taxon>Bacillariaceae</taxon>
        <taxon>Nitzschia</taxon>
    </lineage>
</organism>
<evidence type="ECO:0000313" key="2">
    <source>
        <dbReference type="EMBL" id="KAG7365010.1"/>
    </source>
</evidence>
<dbReference type="Proteomes" id="UP000693970">
    <property type="component" value="Unassembled WGS sequence"/>
</dbReference>
<gene>
    <name evidence="2" type="ORF">IV203_038213</name>
</gene>
<reference evidence="2" key="2">
    <citation type="submission" date="2021-04" db="EMBL/GenBank/DDBJ databases">
        <authorList>
            <person name="Podell S."/>
        </authorList>
    </citation>
    <scope>NUCLEOTIDE SEQUENCE</scope>
    <source>
        <strain evidence="2">Hildebrandi</strain>
    </source>
</reference>
<sequence length="696" mass="76210">MVGIARFAKKTSTNYHTNQGNASQEHSHQGPNDATTSIQRSGSEEGPPMGDAMEIDAFGCGGNNDFQDIASDFGDDIGIVNGGGTNYSVDFDLSADCGKFDHRQEGASVGGKDAFCGNDFGLDNVDDFDLSYQVNMAGDDGANNMYRNNGKESKASGGFSRFTMMQEEDDSFKGKGDNNGGFSTTLQEDTFTSKNDTVNNKGRKTMPSNAGLAHLSQEQPSTHQHPSGLANSTETATNKNSIVIQKDSSGTMGGQIFLQDKPNVNSSDGSHHTGGRALGLKSSLGREGDSVTAQSTSGHFNKIIPLPRRTIPGIGETSGPRRPPEQGQFQSAIPKPSKEAPIQNLIDRRQINEDSRISAAASSGMQRFSNASMSKVTLEHKHLQQVSKPSKVPPTLPSTGPNVKTVSPCHMAPKEYVGPPHATSSDTNTKTMGGQRDLLELRGHAAASIQRSIEMEHDIFEHAEEPKNPEARRVSIENPSKENQMDHVKAMMQDANNQRLNSSSAASKQQQHSSHARYQAERRNSTVTPDARRVSIETPVDEQYQCDTPMEHLHHEGQTFQQALDDDQGLYNQNEETNQEWPNNEHPMDEEGNGEAMYAPSLFTFEGQSQAFTDAHEVTEDLQSEICADLRKMTVKFFMEYPELLQRCDELLELWGKCEDLESQVDGAMSRFDAVMSTIFQDEDEVAPPKEAMETE</sequence>
<proteinExistence type="predicted"/>
<name>A0A9K3LNA7_9STRA</name>
<feature type="region of interest" description="Disordered" evidence="1">
    <location>
        <begin position="12"/>
        <end position="52"/>
    </location>
</feature>
<feature type="region of interest" description="Disordered" evidence="1">
    <location>
        <begin position="253"/>
        <end position="341"/>
    </location>
</feature>
<feature type="region of interest" description="Disordered" evidence="1">
    <location>
        <begin position="170"/>
        <end position="239"/>
    </location>
</feature>
<feature type="region of interest" description="Disordered" evidence="1">
    <location>
        <begin position="498"/>
        <end position="538"/>
    </location>
</feature>
<dbReference type="AlphaFoldDB" id="A0A9K3LNA7"/>
<comment type="caution">
    <text evidence="2">The sequence shown here is derived from an EMBL/GenBank/DDBJ whole genome shotgun (WGS) entry which is preliminary data.</text>
</comment>
<feature type="compositionally biased region" description="Polar residues" evidence="1">
    <location>
        <begin position="216"/>
        <end position="239"/>
    </location>
</feature>
<reference evidence="2" key="1">
    <citation type="journal article" date="2021" name="Sci. Rep.">
        <title>Diploid genomic architecture of Nitzschia inconspicua, an elite biomass production diatom.</title>
        <authorList>
            <person name="Oliver A."/>
            <person name="Podell S."/>
            <person name="Pinowska A."/>
            <person name="Traller J.C."/>
            <person name="Smith S.R."/>
            <person name="McClure R."/>
            <person name="Beliaev A."/>
            <person name="Bohutskyi P."/>
            <person name="Hill E.A."/>
            <person name="Rabines A."/>
            <person name="Zheng H."/>
            <person name="Allen L.Z."/>
            <person name="Kuo A."/>
            <person name="Grigoriev I.V."/>
            <person name="Allen A.E."/>
            <person name="Hazlebeck D."/>
            <person name="Allen E.E."/>
        </authorList>
    </citation>
    <scope>NUCLEOTIDE SEQUENCE</scope>
    <source>
        <strain evidence="2">Hildebrandi</strain>
    </source>
</reference>
<feature type="compositionally biased region" description="Basic and acidic residues" evidence="1">
    <location>
        <begin position="518"/>
        <end position="535"/>
    </location>
</feature>
<protein>
    <submittedName>
        <fullName evidence="2">Uncharacterized protein</fullName>
    </submittedName>
</protein>
<evidence type="ECO:0000313" key="3">
    <source>
        <dbReference type="Proteomes" id="UP000693970"/>
    </source>
</evidence>
<feature type="compositionally biased region" description="Polar residues" evidence="1">
    <location>
        <begin position="12"/>
        <end position="41"/>
    </location>
</feature>
<dbReference type="EMBL" id="JAGRRH010000009">
    <property type="protein sequence ID" value="KAG7365010.1"/>
    <property type="molecule type" value="Genomic_DNA"/>
</dbReference>
<feature type="compositionally biased region" description="Polar residues" evidence="1">
    <location>
        <begin position="180"/>
        <end position="200"/>
    </location>
</feature>
<keyword evidence="3" id="KW-1185">Reference proteome</keyword>
<evidence type="ECO:0000256" key="1">
    <source>
        <dbReference type="SAM" id="MobiDB-lite"/>
    </source>
</evidence>